<dbReference type="InterPro" id="IPR028034">
    <property type="entry name" value="HU-CCDC81"/>
</dbReference>
<accession>A0A094KMY3</accession>
<reference evidence="3 4" key="1">
    <citation type="submission" date="2014-04" db="EMBL/GenBank/DDBJ databases">
        <title>Genome evolution of avian class.</title>
        <authorList>
            <person name="Zhang G."/>
            <person name="Li C."/>
        </authorList>
    </citation>
    <scope>NUCLEOTIDE SEQUENCE [LARGE SCALE GENOMIC DNA]</scope>
    <source>
        <strain evidence="3">BGI_N321</strain>
    </source>
</reference>
<evidence type="ECO:0000313" key="4">
    <source>
        <dbReference type="Proteomes" id="UP000053620"/>
    </source>
</evidence>
<dbReference type="GO" id="GO:0005815">
    <property type="term" value="C:microtubule organizing center"/>
    <property type="evidence" value="ECO:0007669"/>
    <property type="project" value="TreeGrafter"/>
</dbReference>
<feature type="domain" description="CCDC81 HU" evidence="2">
    <location>
        <begin position="103"/>
        <end position="148"/>
    </location>
</feature>
<dbReference type="PANTHER" id="PTHR14362:SF2">
    <property type="entry name" value="COILED-COIL DOMAIN-CONTAINING PROTEIN 81"/>
    <property type="match status" value="1"/>
</dbReference>
<feature type="non-terminal residue" evidence="3">
    <location>
        <position position="1"/>
    </location>
</feature>
<gene>
    <name evidence="3" type="ORF">N321_06307</name>
</gene>
<dbReference type="EMBL" id="KL353659">
    <property type="protein sequence ID" value="KFZ60608.1"/>
    <property type="molecule type" value="Genomic_DNA"/>
</dbReference>
<dbReference type="Pfam" id="PF14908">
    <property type="entry name" value="HU-CCDC81_euk_1"/>
    <property type="match status" value="1"/>
</dbReference>
<evidence type="ECO:0000259" key="1">
    <source>
        <dbReference type="Pfam" id="PF14908"/>
    </source>
</evidence>
<feature type="non-terminal residue" evidence="3">
    <location>
        <position position="148"/>
    </location>
</feature>
<evidence type="ECO:0000313" key="3">
    <source>
        <dbReference type="EMBL" id="KFZ60608.1"/>
    </source>
</evidence>
<dbReference type="AlphaFoldDB" id="A0A094KMY3"/>
<dbReference type="Proteomes" id="UP000053620">
    <property type="component" value="Unassembled WGS sequence"/>
</dbReference>
<name>A0A094KMY3_ANTCR</name>
<dbReference type="Pfam" id="PF18289">
    <property type="entry name" value="HU-CCDC81_euk_2"/>
    <property type="match status" value="1"/>
</dbReference>
<keyword evidence="4" id="KW-1185">Reference proteome</keyword>
<dbReference type="InterPro" id="IPR026295">
    <property type="entry name" value="CCD81"/>
</dbReference>
<organism evidence="3 4">
    <name type="scientific">Antrostomus carolinensis</name>
    <name type="common">Chuck-will's-widow</name>
    <name type="synonym">Caprimulgus carolinensis</name>
    <dbReference type="NCBI Taxonomy" id="279965"/>
    <lineage>
        <taxon>Eukaryota</taxon>
        <taxon>Metazoa</taxon>
        <taxon>Chordata</taxon>
        <taxon>Craniata</taxon>
        <taxon>Vertebrata</taxon>
        <taxon>Euteleostomi</taxon>
        <taxon>Archelosauria</taxon>
        <taxon>Archosauria</taxon>
        <taxon>Dinosauria</taxon>
        <taxon>Saurischia</taxon>
        <taxon>Theropoda</taxon>
        <taxon>Coelurosauria</taxon>
        <taxon>Aves</taxon>
        <taxon>Neognathae</taxon>
        <taxon>Neoaves</taxon>
        <taxon>Strisores</taxon>
        <taxon>Caprimulgiformes</taxon>
        <taxon>Caprimulgidae</taxon>
        <taxon>Antrostomus</taxon>
    </lineage>
</organism>
<sequence>AEMARYLLFRSLGPEAFPTLKELTTNEICKVWAATSRHIRRQLLQKKAVQIGIGTFAVVPACARGAEDKVLPVERPVFQLCRFLKKFYKLKYAKTKIPDETPFVELDFEQIAADIRFRREIVERCVHETLLFFAGALRDNKEVEFTFR</sequence>
<dbReference type="InterPro" id="IPR040673">
    <property type="entry name" value="CCDC81_HU_dom_2"/>
</dbReference>
<evidence type="ECO:0000259" key="2">
    <source>
        <dbReference type="Pfam" id="PF18289"/>
    </source>
</evidence>
<feature type="domain" description="CCDC81 HU" evidence="1">
    <location>
        <begin position="12"/>
        <end position="91"/>
    </location>
</feature>
<protein>
    <submittedName>
        <fullName evidence="3">Coiled-coil domain-containing protein 81</fullName>
    </submittedName>
</protein>
<dbReference type="PANTHER" id="PTHR14362">
    <property type="entry name" value="COILED-COIL DOMAIN-CONTAINING PROTEIN 81"/>
    <property type="match status" value="1"/>
</dbReference>
<proteinExistence type="predicted"/>